<dbReference type="PANTHER" id="PTHR11533">
    <property type="entry name" value="PROTEASE M1 ZINC METALLOPROTEASE"/>
    <property type="match status" value="1"/>
</dbReference>
<dbReference type="GO" id="GO:0043171">
    <property type="term" value="P:peptide catabolic process"/>
    <property type="evidence" value="ECO:0007669"/>
    <property type="project" value="TreeGrafter"/>
</dbReference>
<keyword evidence="3" id="KW-1185">Reference proteome</keyword>
<gene>
    <name evidence="2" type="ORF">DPMN_005038</name>
</gene>
<evidence type="ECO:0000313" key="3">
    <source>
        <dbReference type="Proteomes" id="UP000828390"/>
    </source>
</evidence>
<dbReference type="PANTHER" id="PTHR11533:SF299">
    <property type="entry name" value="AMINOPEPTIDASE"/>
    <property type="match status" value="1"/>
</dbReference>
<dbReference type="InterPro" id="IPR027268">
    <property type="entry name" value="Peptidase_M4/M1_CTD_sf"/>
</dbReference>
<comment type="caution">
    <text evidence="2">The sequence shown here is derived from an EMBL/GenBank/DDBJ whole genome shotgun (WGS) entry which is preliminary data.</text>
</comment>
<sequence length="57" mass="6935">MAWWDDLWLNEGFARFVQYLGTDKLFPDWQMVSYTRGLHIHALHCMIVFRPFNFLSL</sequence>
<reference evidence="2" key="2">
    <citation type="submission" date="2020-11" db="EMBL/GenBank/DDBJ databases">
        <authorList>
            <person name="McCartney M.A."/>
            <person name="Auch B."/>
            <person name="Kono T."/>
            <person name="Mallez S."/>
            <person name="Becker A."/>
            <person name="Gohl D.M."/>
            <person name="Silverstein K.A.T."/>
            <person name="Koren S."/>
            <person name="Bechman K.B."/>
            <person name="Herman A."/>
            <person name="Abrahante J.E."/>
            <person name="Garbe J."/>
        </authorList>
    </citation>
    <scope>NUCLEOTIDE SEQUENCE</scope>
    <source>
        <strain evidence="2">Duluth1</strain>
        <tissue evidence="2">Whole animal</tissue>
    </source>
</reference>
<feature type="domain" description="Peptidase M1 membrane alanine aminopeptidase" evidence="1">
    <location>
        <begin position="1"/>
        <end position="34"/>
    </location>
</feature>
<dbReference type="InterPro" id="IPR050344">
    <property type="entry name" value="Peptidase_M1_aminopeptidases"/>
</dbReference>
<dbReference type="Proteomes" id="UP000828390">
    <property type="component" value="Unassembled WGS sequence"/>
</dbReference>
<dbReference type="GO" id="GO:0006508">
    <property type="term" value="P:proteolysis"/>
    <property type="evidence" value="ECO:0007669"/>
    <property type="project" value="TreeGrafter"/>
</dbReference>
<dbReference type="GO" id="GO:0005737">
    <property type="term" value="C:cytoplasm"/>
    <property type="evidence" value="ECO:0007669"/>
    <property type="project" value="TreeGrafter"/>
</dbReference>
<dbReference type="GO" id="GO:0005615">
    <property type="term" value="C:extracellular space"/>
    <property type="evidence" value="ECO:0007669"/>
    <property type="project" value="TreeGrafter"/>
</dbReference>
<evidence type="ECO:0000313" key="2">
    <source>
        <dbReference type="EMBL" id="KAH3881116.1"/>
    </source>
</evidence>
<accession>A0A9D4RTI4</accession>
<dbReference type="SUPFAM" id="SSF55486">
    <property type="entry name" value="Metalloproteases ('zincins'), catalytic domain"/>
    <property type="match status" value="1"/>
</dbReference>
<dbReference type="AlphaFoldDB" id="A0A9D4RTI4"/>
<organism evidence="2 3">
    <name type="scientific">Dreissena polymorpha</name>
    <name type="common">Zebra mussel</name>
    <name type="synonym">Mytilus polymorpha</name>
    <dbReference type="NCBI Taxonomy" id="45954"/>
    <lineage>
        <taxon>Eukaryota</taxon>
        <taxon>Metazoa</taxon>
        <taxon>Spiralia</taxon>
        <taxon>Lophotrochozoa</taxon>
        <taxon>Mollusca</taxon>
        <taxon>Bivalvia</taxon>
        <taxon>Autobranchia</taxon>
        <taxon>Heteroconchia</taxon>
        <taxon>Euheterodonta</taxon>
        <taxon>Imparidentia</taxon>
        <taxon>Neoheterodontei</taxon>
        <taxon>Myida</taxon>
        <taxon>Dreissenoidea</taxon>
        <taxon>Dreissenidae</taxon>
        <taxon>Dreissena</taxon>
    </lineage>
</organism>
<evidence type="ECO:0000259" key="1">
    <source>
        <dbReference type="Pfam" id="PF01433"/>
    </source>
</evidence>
<dbReference type="GO" id="GO:0016020">
    <property type="term" value="C:membrane"/>
    <property type="evidence" value="ECO:0007669"/>
    <property type="project" value="TreeGrafter"/>
</dbReference>
<dbReference type="GO" id="GO:0042277">
    <property type="term" value="F:peptide binding"/>
    <property type="evidence" value="ECO:0007669"/>
    <property type="project" value="TreeGrafter"/>
</dbReference>
<reference evidence="2" key="1">
    <citation type="journal article" date="2019" name="bioRxiv">
        <title>The Genome of the Zebra Mussel, Dreissena polymorpha: A Resource for Invasive Species Research.</title>
        <authorList>
            <person name="McCartney M.A."/>
            <person name="Auch B."/>
            <person name="Kono T."/>
            <person name="Mallez S."/>
            <person name="Zhang Y."/>
            <person name="Obille A."/>
            <person name="Becker A."/>
            <person name="Abrahante J.E."/>
            <person name="Garbe J."/>
            <person name="Badalamenti J.P."/>
            <person name="Herman A."/>
            <person name="Mangelson H."/>
            <person name="Liachko I."/>
            <person name="Sullivan S."/>
            <person name="Sone E.D."/>
            <person name="Koren S."/>
            <person name="Silverstein K.A.T."/>
            <person name="Beckman K.B."/>
            <person name="Gohl D.M."/>
        </authorList>
    </citation>
    <scope>NUCLEOTIDE SEQUENCE</scope>
    <source>
        <strain evidence="2">Duluth1</strain>
        <tissue evidence="2">Whole animal</tissue>
    </source>
</reference>
<dbReference type="Gene3D" id="1.10.390.10">
    <property type="entry name" value="Neutral Protease Domain 2"/>
    <property type="match status" value="1"/>
</dbReference>
<dbReference type="EMBL" id="JAIWYP010000001">
    <property type="protein sequence ID" value="KAH3881116.1"/>
    <property type="molecule type" value="Genomic_DNA"/>
</dbReference>
<dbReference type="GO" id="GO:0008270">
    <property type="term" value="F:zinc ion binding"/>
    <property type="evidence" value="ECO:0007669"/>
    <property type="project" value="InterPro"/>
</dbReference>
<name>A0A9D4RTI4_DREPO</name>
<proteinExistence type="predicted"/>
<dbReference type="InterPro" id="IPR014782">
    <property type="entry name" value="Peptidase_M1_dom"/>
</dbReference>
<dbReference type="Pfam" id="PF01433">
    <property type="entry name" value="Peptidase_M1"/>
    <property type="match status" value="1"/>
</dbReference>
<dbReference type="GO" id="GO:0070006">
    <property type="term" value="F:metalloaminopeptidase activity"/>
    <property type="evidence" value="ECO:0007669"/>
    <property type="project" value="TreeGrafter"/>
</dbReference>
<protein>
    <recommendedName>
        <fullName evidence="1">Peptidase M1 membrane alanine aminopeptidase domain-containing protein</fullName>
    </recommendedName>
</protein>